<keyword evidence="2" id="KW-0732">Signal</keyword>
<feature type="compositionally biased region" description="Polar residues" evidence="1">
    <location>
        <begin position="377"/>
        <end position="387"/>
    </location>
</feature>
<evidence type="ECO:0000256" key="2">
    <source>
        <dbReference type="SAM" id="SignalP"/>
    </source>
</evidence>
<reference evidence="4" key="1">
    <citation type="submission" date="2023-03" db="EMBL/GenBank/DDBJ databases">
        <title>Massive genome expansion in bonnet fungi (Mycena s.s.) driven by repeated elements and novel gene families across ecological guilds.</title>
        <authorList>
            <consortium name="Lawrence Berkeley National Laboratory"/>
            <person name="Harder C.B."/>
            <person name="Miyauchi S."/>
            <person name="Viragh M."/>
            <person name="Kuo A."/>
            <person name="Thoen E."/>
            <person name="Andreopoulos B."/>
            <person name="Lu D."/>
            <person name="Skrede I."/>
            <person name="Drula E."/>
            <person name="Henrissat B."/>
            <person name="Morin E."/>
            <person name="Kohler A."/>
            <person name="Barry K."/>
            <person name="LaButti K."/>
            <person name="Morin E."/>
            <person name="Salamov A."/>
            <person name="Lipzen A."/>
            <person name="Mereny Z."/>
            <person name="Hegedus B."/>
            <person name="Baldrian P."/>
            <person name="Stursova M."/>
            <person name="Weitz H."/>
            <person name="Taylor A."/>
            <person name="Grigoriev I.V."/>
            <person name="Nagy L.G."/>
            <person name="Martin F."/>
            <person name="Kauserud H."/>
        </authorList>
    </citation>
    <scope>NUCLEOTIDE SEQUENCE</scope>
    <source>
        <strain evidence="4">CBHHK002</strain>
    </source>
</reference>
<dbReference type="AlphaFoldDB" id="A0AAD7ABU0"/>
<feature type="domain" description="AB hydrolase-1" evidence="3">
    <location>
        <begin position="64"/>
        <end position="255"/>
    </location>
</feature>
<feature type="region of interest" description="Disordered" evidence="1">
    <location>
        <begin position="375"/>
        <end position="408"/>
    </location>
</feature>
<accession>A0AAD7ABU0</accession>
<dbReference type="EMBL" id="JARIHO010000010">
    <property type="protein sequence ID" value="KAJ7354355.1"/>
    <property type="molecule type" value="Genomic_DNA"/>
</dbReference>
<organism evidence="4 5">
    <name type="scientific">Mycena albidolilacea</name>
    <dbReference type="NCBI Taxonomy" id="1033008"/>
    <lineage>
        <taxon>Eukaryota</taxon>
        <taxon>Fungi</taxon>
        <taxon>Dikarya</taxon>
        <taxon>Basidiomycota</taxon>
        <taxon>Agaricomycotina</taxon>
        <taxon>Agaricomycetes</taxon>
        <taxon>Agaricomycetidae</taxon>
        <taxon>Agaricales</taxon>
        <taxon>Marasmiineae</taxon>
        <taxon>Mycenaceae</taxon>
        <taxon>Mycena</taxon>
    </lineage>
</organism>
<sequence length="408" mass="43862">MDSIGVLCLIRVLSVIESLETSLLNPAGNIAEGCRSYNPKGSNPAANHACRTAEAENRSCPVPVAIAAKVAALASRLADEGKDVVLVPHSYGGLVACEASKGLAKSVREKEGKQGGIVRIVFVTAVVGKEGQGLTDVMGETILGFITVEGEYMAMDLANCVPVVFSDLPHEEGLAWASKMPNHSAISFEQKLTYAAYKDIPASYLFCEADKCVTPEVQNRIIAAMESEMGGKTVDRHPVKADHCINVTQPKAMASVIRAALGEKNQRKQGRKGKTEEHLRSDYTALTVPLGIELSTCTTLPSRPPPFDHRRMHLFLPQDGEDQMVEIRTDCPGTRILHRHNVTREALGVAHPDRGHAELARGLEIAEQAVRDEATPLASNPQVNTSEKIGRESGKEGGFTEGVMVNVG</sequence>
<feature type="signal peptide" evidence="2">
    <location>
        <begin position="1"/>
        <end position="18"/>
    </location>
</feature>
<dbReference type="Gene3D" id="3.40.50.1820">
    <property type="entry name" value="alpha/beta hydrolase"/>
    <property type="match status" value="1"/>
</dbReference>
<evidence type="ECO:0000256" key="1">
    <source>
        <dbReference type="SAM" id="MobiDB-lite"/>
    </source>
</evidence>
<proteinExistence type="predicted"/>
<comment type="caution">
    <text evidence="4">The sequence shown here is derived from an EMBL/GenBank/DDBJ whole genome shotgun (WGS) entry which is preliminary data.</text>
</comment>
<name>A0AAD7ABU0_9AGAR</name>
<feature type="chain" id="PRO_5041949053" description="AB hydrolase-1 domain-containing protein" evidence="2">
    <location>
        <begin position="19"/>
        <end position="408"/>
    </location>
</feature>
<dbReference type="InterPro" id="IPR052897">
    <property type="entry name" value="Sec-Metab_Biosynth_Hydrolase"/>
</dbReference>
<dbReference type="InterPro" id="IPR029058">
    <property type="entry name" value="AB_hydrolase_fold"/>
</dbReference>
<dbReference type="PANTHER" id="PTHR37017">
    <property type="entry name" value="AB HYDROLASE-1 DOMAIN-CONTAINING PROTEIN-RELATED"/>
    <property type="match status" value="1"/>
</dbReference>
<keyword evidence="5" id="KW-1185">Reference proteome</keyword>
<dbReference type="PANTHER" id="PTHR37017:SF13">
    <property type="entry name" value="AB HYDROLASE-1 DOMAIN-CONTAINING PROTEIN"/>
    <property type="match status" value="1"/>
</dbReference>
<dbReference type="SUPFAM" id="SSF53474">
    <property type="entry name" value="alpha/beta-Hydrolases"/>
    <property type="match status" value="1"/>
</dbReference>
<dbReference type="Proteomes" id="UP001218218">
    <property type="component" value="Unassembled WGS sequence"/>
</dbReference>
<dbReference type="InterPro" id="IPR000073">
    <property type="entry name" value="AB_hydrolase_1"/>
</dbReference>
<evidence type="ECO:0000313" key="5">
    <source>
        <dbReference type="Proteomes" id="UP001218218"/>
    </source>
</evidence>
<protein>
    <recommendedName>
        <fullName evidence="3">AB hydrolase-1 domain-containing protein</fullName>
    </recommendedName>
</protein>
<evidence type="ECO:0000259" key="3">
    <source>
        <dbReference type="Pfam" id="PF12697"/>
    </source>
</evidence>
<gene>
    <name evidence="4" type="ORF">DFH08DRAFT_984813</name>
</gene>
<evidence type="ECO:0000313" key="4">
    <source>
        <dbReference type="EMBL" id="KAJ7354355.1"/>
    </source>
</evidence>
<dbReference type="Pfam" id="PF12697">
    <property type="entry name" value="Abhydrolase_6"/>
    <property type="match status" value="1"/>
</dbReference>